<accession>A0ABT3YJS4</accession>
<gene>
    <name evidence="1" type="ORF">OEG82_19280</name>
</gene>
<proteinExistence type="predicted"/>
<sequence>MAGYSATPLVRKLGLQPAQRALLIAVPDNLHEISGFDSFAACDTVWDGISVYDLVMVFETGRDGLKVWAERLPHLVQRDGMVWIAWPKKASRRPTTLSGDVLRSVLLPTGLVDVKVCAIDAVWSGLKFVVRKQLRPDWPG</sequence>
<protein>
    <submittedName>
        <fullName evidence="1">DUF3052 domain-containing protein</fullName>
    </submittedName>
</protein>
<dbReference type="EMBL" id="JAOVZQ010000001">
    <property type="protein sequence ID" value="MCY0096141.1"/>
    <property type="molecule type" value="Genomic_DNA"/>
</dbReference>
<keyword evidence="2" id="KW-1185">Reference proteome</keyword>
<name>A0ABT3YJS4_9HYPH</name>
<evidence type="ECO:0000313" key="1">
    <source>
        <dbReference type="EMBL" id="MCY0096141.1"/>
    </source>
</evidence>
<dbReference type="Proteomes" id="UP001081283">
    <property type="component" value="Unassembled WGS sequence"/>
</dbReference>
<comment type="caution">
    <text evidence="1">The sequence shown here is derived from an EMBL/GenBank/DDBJ whole genome shotgun (WGS) entry which is preliminary data.</text>
</comment>
<reference evidence="1" key="1">
    <citation type="submission" date="2022-10" db="EMBL/GenBank/DDBJ databases">
        <title>Hoeflea sp. J2-29, isolated from marine algae.</title>
        <authorList>
            <person name="Kristyanto S."/>
            <person name="Kim J.M."/>
            <person name="Jeon C.O."/>
        </authorList>
    </citation>
    <scope>NUCLEOTIDE SEQUENCE</scope>
    <source>
        <strain evidence="1">J2-29</strain>
    </source>
</reference>
<dbReference type="RefSeq" id="WP_267613985.1">
    <property type="nucleotide sequence ID" value="NZ_JAOVZQ010000001.1"/>
</dbReference>
<organism evidence="1 2">
    <name type="scientific">Hoeflea ulvae</name>
    <dbReference type="NCBI Taxonomy" id="2983764"/>
    <lineage>
        <taxon>Bacteria</taxon>
        <taxon>Pseudomonadati</taxon>
        <taxon>Pseudomonadota</taxon>
        <taxon>Alphaproteobacteria</taxon>
        <taxon>Hyphomicrobiales</taxon>
        <taxon>Rhizobiaceae</taxon>
        <taxon>Hoeflea</taxon>
    </lineage>
</organism>
<evidence type="ECO:0000313" key="2">
    <source>
        <dbReference type="Proteomes" id="UP001081283"/>
    </source>
</evidence>